<keyword evidence="3" id="KW-1185">Reference proteome</keyword>
<proteinExistence type="predicted"/>
<evidence type="ECO:0000256" key="1">
    <source>
        <dbReference type="SAM" id="MobiDB-lite"/>
    </source>
</evidence>
<protein>
    <recommendedName>
        <fullName evidence="4">DUF2939 domain-containing protein</fullName>
    </recommendedName>
</protein>
<dbReference type="eggNOG" id="ENOG50330RP">
    <property type="taxonomic scope" value="Bacteria"/>
</dbReference>
<dbReference type="Pfam" id="PF11159">
    <property type="entry name" value="DUF2939"/>
    <property type="match status" value="1"/>
</dbReference>
<reference evidence="2 3" key="1">
    <citation type="journal article" date="2004" name="Appl. Environ. Microbiol.">
        <title>Mineralization of individual congeners of linear alkylbenzenesulfonate by defined pairs of heterotrophic bacteria.</title>
        <authorList>
            <person name="Schleheck D."/>
            <person name="Knepper T.P."/>
            <person name="Fischer K."/>
            <person name="Cook A.M."/>
        </authorList>
    </citation>
    <scope>NUCLEOTIDE SEQUENCE [LARGE SCALE GENOMIC DNA]</scope>
    <source>
        <strain evidence="3">DSM 14801 / SPH-1</strain>
    </source>
</reference>
<dbReference type="AlphaFoldDB" id="A9BYA6"/>
<name>A9BYA6_DELAS</name>
<organism evidence="2 3">
    <name type="scientific">Delftia acidovorans (strain DSM 14801 / SPH-1)</name>
    <dbReference type="NCBI Taxonomy" id="398578"/>
    <lineage>
        <taxon>Bacteria</taxon>
        <taxon>Pseudomonadati</taxon>
        <taxon>Pseudomonadota</taxon>
        <taxon>Betaproteobacteria</taxon>
        <taxon>Burkholderiales</taxon>
        <taxon>Comamonadaceae</taxon>
        <taxon>Delftia</taxon>
    </lineage>
</organism>
<sequence>MRVHPRLREAPGLPSRKRSMKPKTLARALAALCVAAAGLLYASPYIALHQIGKAVERRDAQALSGYVDFPALRESIKGQMMARLQSQMGGSGDGASNPLAGFGQQLAQGLVSQFTEALVSPDGVMLMLEKGKPGKPTDVAAAGVGVDTQGGPPRKDYSVEYQGWSKVFVHPRGEPGGFIFRREGLMGWKLVAVKMD</sequence>
<evidence type="ECO:0000313" key="2">
    <source>
        <dbReference type="EMBL" id="ABX34245.1"/>
    </source>
</evidence>
<dbReference type="Proteomes" id="UP000000784">
    <property type="component" value="Chromosome"/>
</dbReference>
<feature type="region of interest" description="Disordered" evidence="1">
    <location>
        <begin position="1"/>
        <end position="20"/>
    </location>
</feature>
<dbReference type="EMBL" id="CP000884">
    <property type="protein sequence ID" value="ABX34245.1"/>
    <property type="molecule type" value="Genomic_DNA"/>
</dbReference>
<evidence type="ECO:0008006" key="4">
    <source>
        <dbReference type="Google" id="ProtNLM"/>
    </source>
</evidence>
<gene>
    <name evidence="2" type="ordered locus">Daci_1601</name>
</gene>
<dbReference type="STRING" id="398578.Daci_1601"/>
<dbReference type="InterPro" id="IPR021330">
    <property type="entry name" value="DUF2939"/>
</dbReference>
<evidence type="ECO:0000313" key="3">
    <source>
        <dbReference type="Proteomes" id="UP000000784"/>
    </source>
</evidence>
<dbReference type="KEGG" id="dac:Daci_1601"/>
<reference evidence="3" key="2">
    <citation type="submission" date="2007-11" db="EMBL/GenBank/DDBJ databases">
        <title>Complete sequence of Delftia acidovorans DSM 14801 / SPH-1.</title>
        <authorList>
            <person name="Copeland A."/>
            <person name="Lucas S."/>
            <person name="Lapidus A."/>
            <person name="Barry K."/>
            <person name="Glavina del Rio T."/>
            <person name="Dalin E."/>
            <person name="Tice H."/>
            <person name="Pitluck S."/>
            <person name="Lowry S."/>
            <person name="Clum A."/>
            <person name="Schmutz J."/>
            <person name="Larimer F."/>
            <person name="Land M."/>
            <person name="Hauser L."/>
            <person name="Kyrpides N."/>
            <person name="Kim E."/>
            <person name="Schleheck D."/>
            <person name="Richardson P."/>
        </authorList>
    </citation>
    <scope>NUCLEOTIDE SEQUENCE [LARGE SCALE GENOMIC DNA]</scope>
    <source>
        <strain evidence="3">DSM 14801 / SPH-1</strain>
    </source>
</reference>
<dbReference type="HOGENOM" id="CLU_089890_0_0_4"/>
<accession>A9BYA6</accession>